<evidence type="ECO:0000313" key="2">
    <source>
        <dbReference type="Proteomes" id="UP000829398"/>
    </source>
</evidence>
<organism evidence="1 2">
    <name type="scientific">Citrus sinensis</name>
    <name type="common">Sweet orange</name>
    <name type="synonym">Citrus aurantium var. sinensis</name>
    <dbReference type="NCBI Taxonomy" id="2711"/>
    <lineage>
        <taxon>Eukaryota</taxon>
        <taxon>Viridiplantae</taxon>
        <taxon>Streptophyta</taxon>
        <taxon>Embryophyta</taxon>
        <taxon>Tracheophyta</taxon>
        <taxon>Spermatophyta</taxon>
        <taxon>Magnoliopsida</taxon>
        <taxon>eudicotyledons</taxon>
        <taxon>Gunneridae</taxon>
        <taxon>Pentapetalae</taxon>
        <taxon>rosids</taxon>
        <taxon>malvids</taxon>
        <taxon>Sapindales</taxon>
        <taxon>Rutaceae</taxon>
        <taxon>Aurantioideae</taxon>
        <taxon>Citrus</taxon>
    </lineage>
</organism>
<accession>A0ACB8IFL3</accession>
<keyword evidence="2" id="KW-1185">Reference proteome</keyword>
<name>A0ACB8IFL3_CITSI</name>
<dbReference type="Proteomes" id="UP000829398">
    <property type="component" value="Chromosome 8"/>
</dbReference>
<evidence type="ECO:0000313" key="1">
    <source>
        <dbReference type="EMBL" id="KAH9695773.1"/>
    </source>
</evidence>
<reference evidence="2" key="1">
    <citation type="journal article" date="2023" name="Hortic. Res.">
        <title>A chromosome-level phased genome enabling allele-level studies in sweet orange: a case study on citrus Huanglongbing tolerance.</title>
        <authorList>
            <person name="Wu B."/>
            <person name="Yu Q."/>
            <person name="Deng Z."/>
            <person name="Duan Y."/>
            <person name="Luo F."/>
            <person name="Gmitter F. Jr."/>
        </authorList>
    </citation>
    <scope>NUCLEOTIDE SEQUENCE [LARGE SCALE GENOMIC DNA]</scope>
    <source>
        <strain evidence="2">cv. Valencia</strain>
    </source>
</reference>
<protein>
    <submittedName>
        <fullName evidence="1">CCG-binding protein 1</fullName>
    </submittedName>
</protein>
<gene>
    <name evidence="1" type="ORF">KPL71_022907</name>
</gene>
<proteinExistence type="predicted"/>
<dbReference type="EMBL" id="CM039177">
    <property type="protein sequence ID" value="KAH9695773.1"/>
    <property type="molecule type" value="Genomic_DNA"/>
</dbReference>
<sequence>MISYRVFIATSWVTVSIESLITAPGKTHVLRVYGIVFPLFSETGVSAAYIPGRALVSGRAIIPGCYEDNEENGNFVPFDNIIPSEENINWPFMSTTNPQHKDIDLDQSPKFDEYLDIVGREEVIVHPSFDLVEEREIVVDTISYCSLDLPKEDKKSCDIFQQLVDYEKKSFFLNYVEVRHEQYEKTLLEKLLIEEFILRHWSDWMDIITKVGKFKSIVAGSCSVPLRLQAKDNLTAGTCFSDTTRSASVACRSSSSRTSDYNVPKLEPFSRTKLERAVKEPSLIEKSENDLVDYCSTLEGDDSYSCWRAYFEFKDLEKESPKEDVEKLILQSGGVKSLIGCLHGISSIRKAKTDGLASEEKPLGSKRIESSSRPVPDGLPKTLEELEEEERARMPDSPYTRLLRAKGRLPAWYSHAPDHETD</sequence>
<comment type="caution">
    <text evidence="1">The sequence shown here is derived from an EMBL/GenBank/DDBJ whole genome shotgun (WGS) entry which is preliminary data.</text>
</comment>